<sequence length="393" mass="42344">MSVDTPVQTYAELLDAAFDERVTSWTAQAERDHRFPRPLLEHLGSEGVFVRKWEDRKFTDLHDHFALGAHLGALGSAAIGVGVSLHDSAIAILRRFGRNDYLKDLAQRALTAETVLCIGASEEQGGSDLQNSETRIFPEDGGFRVVGHKKFVSLSPIADHVFVVCRGSEDGPDVGGNVALAAVPIESVTVGEPYQKLGAGPLDTAPVTIDAWIPDEALIARPGTGLAIISWGLAHERYSVAAQIAAACEVMIGVTLARMMERTQFGKKLYDHQALRLRVADLQARVDVLRYSLAGVAAEGKINLRTAAALKATAANLGEEVASECLHIFGGIGYLETETPIGRWWRDMKLARVGGGTDEVLWELVAAAMKPDTARYQAMFVDPELHGPGSPAS</sequence>
<evidence type="ECO:0000256" key="1">
    <source>
        <dbReference type="ARBA" id="ARBA00001974"/>
    </source>
</evidence>
<evidence type="ECO:0000256" key="7">
    <source>
        <dbReference type="ARBA" id="ARBA00037085"/>
    </source>
</evidence>
<dbReference type="CDD" id="cd00567">
    <property type="entry name" value="ACAD"/>
    <property type="match status" value="1"/>
</dbReference>
<dbReference type="PANTHER" id="PTHR48083">
    <property type="entry name" value="MEDIUM-CHAIN SPECIFIC ACYL-COA DEHYDROGENASE, MITOCHONDRIAL-RELATED"/>
    <property type="match status" value="1"/>
</dbReference>
<dbReference type="InterPro" id="IPR009100">
    <property type="entry name" value="AcylCoA_DH/oxidase_NM_dom_sf"/>
</dbReference>
<dbReference type="Proteomes" id="UP000194632">
    <property type="component" value="Unassembled WGS sequence"/>
</dbReference>
<dbReference type="GO" id="GO:0003995">
    <property type="term" value="F:acyl-CoA dehydrogenase activity"/>
    <property type="evidence" value="ECO:0007669"/>
    <property type="project" value="TreeGrafter"/>
</dbReference>
<reference evidence="13 14" key="1">
    <citation type="submission" date="2017-05" db="EMBL/GenBank/DDBJ databases">
        <title>Biotechnological potential of actinobacteria isolated from South African environments.</title>
        <authorList>
            <person name="Le Roes-Hill M."/>
            <person name="Prins A."/>
            <person name="Durrell K.A."/>
        </authorList>
    </citation>
    <scope>NUCLEOTIDE SEQUENCE [LARGE SCALE GENOMIC DNA]</scope>
    <source>
        <strain evidence="13">BS2</strain>
    </source>
</reference>
<evidence type="ECO:0000256" key="10">
    <source>
        <dbReference type="RuleBase" id="RU362125"/>
    </source>
</evidence>
<comment type="caution">
    <text evidence="13">The sequence shown here is derived from an EMBL/GenBank/DDBJ whole genome shotgun (WGS) entry which is preliminary data.</text>
</comment>
<dbReference type="InterPro" id="IPR046373">
    <property type="entry name" value="Acyl-CoA_Oxase/DH_mid-dom_sf"/>
</dbReference>
<feature type="domain" description="Acyl-CoA oxidase/dehydrogenase middle" evidence="12">
    <location>
        <begin position="117"/>
        <end position="210"/>
    </location>
</feature>
<evidence type="ECO:0000259" key="11">
    <source>
        <dbReference type="Pfam" id="PF00441"/>
    </source>
</evidence>
<comment type="function">
    <text evidence="7">Catalyzes the dehydrogenation at the alpha-beta position of ACP-bound acyl chains. This results in the introduction of a double bond in the lipidic chain, which is further transferred to the epsilon-amino group of lysine residue in the mycobactin core by MbtK.</text>
</comment>
<comment type="pathway">
    <text evidence="2">Siderophore biosynthesis; mycobactin biosynthesis.</text>
</comment>
<gene>
    <name evidence="13" type="ORF">CA982_16065</name>
</gene>
<dbReference type="Pfam" id="PF02770">
    <property type="entry name" value="Acyl-CoA_dh_M"/>
    <property type="match status" value="1"/>
</dbReference>
<feature type="domain" description="Acyl-CoA dehydrogenase/oxidase C-terminal" evidence="11">
    <location>
        <begin position="223"/>
        <end position="369"/>
    </location>
</feature>
<evidence type="ECO:0000256" key="6">
    <source>
        <dbReference type="ARBA" id="ARBA00023002"/>
    </source>
</evidence>
<proteinExistence type="inferred from homology"/>
<comment type="similarity">
    <text evidence="3 10">Belongs to the acyl-CoA dehydrogenase family.</text>
</comment>
<keyword evidence="14" id="KW-1185">Reference proteome</keyword>
<dbReference type="InterPro" id="IPR006091">
    <property type="entry name" value="Acyl-CoA_Oxase/DH_mid-dom"/>
</dbReference>
<dbReference type="AlphaFoldDB" id="A0A2C9ZKG0"/>
<dbReference type="InterPro" id="IPR050741">
    <property type="entry name" value="Acyl-CoA_dehydrogenase"/>
</dbReference>
<evidence type="ECO:0000313" key="13">
    <source>
        <dbReference type="EMBL" id="OUC77727.1"/>
    </source>
</evidence>
<organism evidence="13 14">
    <name type="scientific">Gordonia lacunae</name>
    <dbReference type="NCBI Taxonomy" id="417102"/>
    <lineage>
        <taxon>Bacteria</taxon>
        <taxon>Bacillati</taxon>
        <taxon>Actinomycetota</taxon>
        <taxon>Actinomycetes</taxon>
        <taxon>Mycobacteriales</taxon>
        <taxon>Gordoniaceae</taxon>
        <taxon>Gordonia</taxon>
    </lineage>
</organism>
<dbReference type="SUPFAM" id="SSF56645">
    <property type="entry name" value="Acyl-CoA dehydrogenase NM domain-like"/>
    <property type="match status" value="1"/>
</dbReference>
<evidence type="ECO:0000256" key="4">
    <source>
        <dbReference type="ARBA" id="ARBA00022630"/>
    </source>
</evidence>
<comment type="cofactor">
    <cofactor evidence="1 10">
        <name>FAD</name>
        <dbReference type="ChEBI" id="CHEBI:57692"/>
    </cofactor>
</comment>
<evidence type="ECO:0000256" key="8">
    <source>
        <dbReference type="ARBA" id="ARBA00040394"/>
    </source>
</evidence>
<dbReference type="GO" id="GO:0005737">
    <property type="term" value="C:cytoplasm"/>
    <property type="evidence" value="ECO:0007669"/>
    <property type="project" value="TreeGrafter"/>
</dbReference>
<dbReference type="Pfam" id="PF00441">
    <property type="entry name" value="Acyl-CoA_dh_1"/>
    <property type="match status" value="1"/>
</dbReference>
<evidence type="ECO:0000256" key="9">
    <source>
        <dbReference type="ARBA" id="ARBA00042660"/>
    </source>
</evidence>
<dbReference type="SUPFAM" id="SSF47203">
    <property type="entry name" value="Acyl-CoA dehydrogenase C-terminal domain-like"/>
    <property type="match status" value="1"/>
</dbReference>
<dbReference type="Gene3D" id="1.10.540.10">
    <property type="entry name" value="Acyl-CoA dehydrogenase/oxidase, N-terminal domain"/>
    <property type="match status" value="1"/>
</dbReference>
<dbReference type="GO" id="GO:0033539">
    <property type="term" value="P:fatty acid beta-oxidation using acyl-CoA dehydrogenase"/>
    <property type="evidence" value="ECO:0007669"/>
    <property type="project" value="TreeGrafter"/>
</dbReference>
<evidence type="ECO:0000256" key="5">
    <source>
        <dbReference type="ARBA" id="ARBA00022827"/>
    </source>
</evidence>
<dbReference type="InterPro" id="IPR036250">
    <property type="entry name" value="AcylCo_DH-like_C"/>
</dbReference>
<evidence type="ECO:0000313" key="14">
    <source>
        <dbReference type="Proteomes" id="UP000194632"/>
    </source>
</evidence>
<dbReference type="STRING" id="417102.CA982_16065"/>
<dbReference type="InterPro" id="IPR037069">
    <property type="entry name" value="AcylCoA_DH/ox_N_sf"/>
</dbReference>
<dbReference type="PANTHER" id="PTHR48083:SF20">
    <property type="entry name" value="LONG-CHAIN SPECIFIC ACYL-COA DEHYDROGENASE, MITOCHONDRIAL"/>
    <property type="match status" value="1"/>
</dbReference>
<dbReference type="RefSeq" id="WP_086536278.1">
    <property type="nucleotide sequence ID" value="NZ_NGFO01000018.1"/>
</dbReference>
<keyword evidence="5 10" id="KW-0274">FAD</keyword>
<dbReference type="OrthoDB" id="4501619at2"/>
<dbReference type="EMBL" id="NGFO01000018">
    <property type="protein sequence ID" value="OUC77727.1"/>
    <property type="molecule type" value="Genomic_DNA"/>
</dbReference>
<evidence type="ECO:0000259" key="12">
    <source>
        <dbReference type="Pfam" id="PF02770"/>
    </source>
</evidence>
<dbReference type="InterPro" id="IPR009075">
    <property type="entry name" value="AcylCo_DH/oxidase_C"/>
</dbReference>
<evidence type="ECO:0000256" key="3">
    <source>
        <dbReference type="ARBA" id="ARBA00009347"/>
    </source>
</evidence>
<dbReference type="Gene3D" id="1.20.140.10">
    <property type="entry name" value="Butyryl-CoA Dehydrogenase, subunit A, domain 3"/>
    <property type="match status" value="1"/>
</dbReference>
<evidence type="ECO:0000256" key="2">
    <source>
        <dbReference type="ARBA" id="ARBA00005102"/>
    </source>
</evidence>
<name>A0A2C9ZKG0_9ACTN</name>
<keyword evidence="6 10" id="KW-0560">Oxidoreductase</keyword>
<protein>
    <recommendedName>
        <fullName evidence="8">Acyl-[acyl-carrier-protein] dehydrogenase MbtN</fullName>
    </recommendedName>
    <alternativeName>
        <fullName evidence="9">Mycobactin synthase protein N</fullName>
    </alternativeName>
</protein>
<dbReference type="GO" id="GO:0050660">
    <property type="term" value="F:flavin adenine dinucleotide binding"/>
    <property type="evidence" value="ECO:0007669"/>
    <property type="project" value="InterPro"/>
</dbReference>
<dbReference type="Gene3D" id="2.40.110.10">
    <property type="entry name" value="Butyryl-CoA Dehydrogenase, subunit A, domain 2"/>
    <property type="match status" value="1"/>
</dbReference>
<keyword evidence="4 10" id="KW-0285">Flavoprotein</keyword>
<accession>A0A2C9ZKG0</accession>